<dbReference type="PANTHER" id="PTHR41247:SF1">
    <property type="entry name" value="HTH-TYPE TRANSCRIPTIONAL REPRESSOR YCNK"/>
    <property type="match status" value="1"/>
</dbReference>
<proteinExistence type="predicted"/>
<accession>A0ABT3R5Z6</accession>
<gene>
    <name evidence="1" type="ORF">ON753_20210</name>
</gene>
<reference evidence="1 2" key="1">
    <citation type="journal article" date="2016" name="Int. J. Syst. Evol. Microbiol.">
        <title>Labrenzia salina sp. nov., isolated from the rhizosphere of the halophyte Arthrocnemum macrostachyum.</title>
        <authorList>
            <person name="Camacho M."/>
            <person name="Redondo-Gomez S."/>
            <person name="Rodriguez-Llorente I."/>
            <person name="Rohde M."/>
            <person name="Sproer C."/>
            <person name="Schumann P."/>
            <person name="Klenk H.P."/>
            <person name="Montero-Calasanz M.D.C."/>
        </authorList>
    </citation>
    <scope>NUCLEOTIDE SEQUENCE [LARGE SCALE GENOMIC DNA]</scope>
    <source>
        <strain evidence="1 2">DSM 29163</strain>
    </source>
</reference>
<name>A0ABT3R5Z6_9HYPH</name>
<dbReference type="SUPFAM" id="SSF160387">
    <property type="entry name" value="NosL/MerB-like"/>
    <property type="match status" value="1"/>
</dbReference>
<sequence>MKRSAIVLLALGLLTACQEDVQVARPAALDLTPEAAGHYCQMTVLDHSGPKAQIHLTGNPNPFWFTQVRDAVAFTLSPEEPKNIAAIYVNDMDKAESWDQPGTDNWIEADSAWFVIGSTQAGGMGAAEAIPFGSQAGAERFVQSNGGSVVRFKEISAGYVLESIDVTSAARDQDDGRNEVR</sequence>
<keyword evidence="2" id="KW-1185">Reference proteome</keyword>
<protein>
    <submittedName>
        <fullName evidence="1">Nitrous oxide reductase accessory protein NosL</fullName>
    </submittedName>
</protein>
<dbReference type="PROSITE" id="PS51257">
    <property type="entry name" value="PROKAR_LIPOPROTEIN"/>
    <property type="match status" value="1"/>
</dbReference>
<dbReference type="Gene3D" id="3.30.70.2050">
    <property type="match status" value="1"/>
</dbReference>
<comment type="caution">
    <text evidence="1">The sequence shown here is derived from an EMBL/GenBank/DDBJ whole genome shotgun (WGS) entry which is preliminary data.</text>
</comment>
<dbReference type="Pfam" id="PF05573">
    <property type="entry name" value="NosL"/>
    <property type="match status" value="1"/>
</dbReference>
<dbReference type="EMBL" id="JAPEVI010000003">
    <property type="protein sequence ID" value="MCX2724668.1"/>
    <property type="molecule type" value="Genomic_DNA"/>
</dbReference>
<evidence type="ECO:0000313" key="1">
    <source>
        <dbReference type="EMBL" id="MCX2724668.1"/>
    </source>
</evidence>
<dbReference type="Proteomes" id="UP001300261">
    <property type="component" value="Unassembled WGS sequence"/>
</dbReference>
<dbReference type="RefSeq" id="WP_265964860.1">
    <property type="nucleotide sequence ID" value="NZ_JAPEVI010000003.1"/>
</dbReference>
<dbReference type="InterPro" id="IPR008719">
    <property type="entry name" value="N2O_reductase_NosL"/>
</dbReference>
<dbReference type="PANTHER" id="PTHR41247">
    <property type="entry name" value="HTH-TYPE TRANSCRIPTIONAL REPRESSOR YCNK"/>
    <property type="match status" value="1"/>
</dbReference>
<organism evidence="1 2">
    <name type="scientific">Roseibium salinum</name>
    <dbReference type="NCBI Taxonomy" id="1604349"/>
    <lineage>
        <taxon>Bacteria</taxon>
        <taxon>Pseudomonadati</taxon>
        <taxon>Pseudomonadota</taxon>
        <taxon>Alphaproteobacteria</taxon>
        <taxon>Hyphomicrobiales</taxon>
        <taxon>Stappiaceae</taxon>
        <taxon>Roseibium</taxon>
    </lineage>
</organism>
<evidence type="ECO:0000313" key="2">
    <source>
        <dbReference type="Proteomes" id="UP001300261"/>
    </source>
</evidence>
<dbReference type="Gene3D" id="3.30.70.2060">
    <property type="match status" value="1"/>
</dbReference>